<dbReference type="EMBL" id="VSWC01000016">
    <property type="protein sequence ID" value="KAA1111996.1"/>
    <property type="molecule type" value="Genomic_DNA"/>
</dbReference>
<accession>A0A5B0QFJ9</accession>
<comment type="caution">
    <text evidence="2">The sequence shown here is derived from an EMBL/GenBank/DDBJ whole genome shotgun (WGS) entry which is preliminary data.</text>
</comment>
<dbReference type="Proteomes" id="UP000324748">
    <property type="component" value="Unassembled WGS sequence"/>
</dbReference>
<dbReference type="Proteomes" id="UP000325313">
    <property type="component" value="Unassembled WGS sequence"/>
</dbReference>
<proteinExistence type="predicted"/>
<reference evidence="4 5" key="1">
    <citation type="submission" date="2019-05" db="EMBL/GenBank/DDBJ databases">
        <title>Emergence of the Ug99 lineage of the wheat stem rust pathogen through somatic hybridization.</title>
        <authorList>
            <person name="Li F."/>
            <person name="Upadhyaya N.M."/>
            <person name="Sperschneider J."/>
            <person name="Matny O."/>
            <person name="Nguyen-Phuc H."/>
            <person name="Mago R."/>
            <person name="Raley C."/>
            <person name="Miller M.E."/>
            <person name="Silverstein K.A.T."/>
            <person name="Henningsen E."/>
            <person name="Hirsch C.D."/>
            <person name="Visser B."/>
            <person name="Pretorius Z.A."/>
            <person name="Steffenson B.J."/>
            <person name="Schwessinger B."/>
            <person name="Dodds P.N."/>
            <person name="Figueroa M."/>
        </authorList>
    </citation>
    <scope>NUCLEOTIDE SEQUENCE [LARGE SCALE GENOMIC DNA]</scope>
    <source>
        <strain evidence="2">21-0</strain>
        <strain evidence="3 5">Ug99</strain>
    </source>
</reference>
<dbReference type="AlphaFoldDB" id="A0A5B0QFJ9"/>
<dbReference type="EMBL" id="VDEP01000251">
    <property type="protein sequence ID" value="KAA1118422.1"/>
    <property type="molecule type" value="Genomic_DNA"/>
</dbReference>
<evidence type="ECO:0000313" key="3">
    <source>
        <dbReference type="EMBL" id="KAA1118422.1"/>
    </source>
</evidence>
<organism evidence="2 4">
    <name type="scientific">Puccinia graminis f. sp. tritici</name>
    <dbReference type="NCBI Taxonomy" id="56615"/>
    <lineage>
        <taxon>Eukaryota</taxon>
        <taxon>Fungi</taxon>
        <taxon>Dikarya</taxon>
        <taxon>Basidiomycota</taxon>
        <taxon>Pucciniomycotina</taxon>
        <taxon>Pucciniomycetes</taxon>
        <taxon>Pucciniales</taxon>
        <taxon>Pucciniaceae</taxon>
        <taxon>Puccinia</taxon>
    </lineage>
</organism>
<evidence type="ECO:0000256" key="1">
    <source>
        <dbReference type="SAM" id="SignalP"/>
    </source>
</evidence>
<evidence type="ECO:0000313" key="5">
    <source>
        <dbReference type="Proteomes" id="UP000325313"/>
    </source>
</evidence>
<evidence type="ECO:0000313" key="2">
    <source>
        <dbReference type="EMBL" id="KAA1111996.1"/>
    </source>
</evidence>
<gene>
    <name evidence="2" type="ORF">PGT21_019607</name>
    <name evidence="3" type="ORF">PGTUg99_008372</name>
</gene>
<keyword evidence="1" id="KW-0732">Signal</keyword>
<evidence type="ECO:0000313" key="4">
    <source>
        <dbReference type="Proteomes" id="UP000324748"/>
    </source>
</evidence>
<dbReference type="OrthoDB" id="2508259at2759"/>
<protein>
    <submittedName>
        <fullName evidence="2">Uncharacterized protein</fullName>
    </submittedName>
</protein>
<name>A0A5B0QFJ9_PUCGR</name>
<keyword evidence="4" id="KW-1185">Reference proteome</keyword>
<sequence>MTKKMSSKALILIVAMGLGSDQTLASSCKDPSLTAPACKTGSGTFIKPSTAPNQKTFTCQKSTAFCCISDPLKGPTERCANANK</sequence>
<feature type="signal peptide" evidence="1">
    <location>
        <begin position="1"/>
        <end position="25"/>
    </location>
</feature>
<feature type="chain" id="PRO_5036137960" evidence="1">
    <location>
        <begin position="26"/>
        <end position="84"/>
    </location>
</feature>